<dbReference type="SUPFAM" id="SSF48695">
    <property type="entry name" value="Multiheme cytochromes"/>
    <property type="match status" value="2"/>
</dbReference>
<keyword evidence="1 3" id="KW-0732">Signal</keyword>
<dbReference type="Pfam" id="PF09699">
    <property type="entry name" value="Paired_CXXCH_1"/>
    <property type="match status" value="1"/>
</dbReference>
<reference evidence="5 6" key="1">
    <citation type="submission" date="2019-12" db="EMBL/GenBank/DDBJ databases">
        <title>Comparative genomics gives insights into the taxonomy of the Azoarcus-Aromatoleum group and reveals separate origins of nif in the plant-associated Azoarcus and non-plant-associated Aromatoleum sub-groups.</title>
        <authorList>
            <person name="Lafos M."/>
            <person name="Maluk M."/>
            <person name="Batista M."/>
            <person name="Junghare M."/>
            <person name="Carmona M."/>
            <person name="Faoro H."/>
            <person name="Cruz L.M."/>
            <person name="Battistoni F."/>
            <person name="De Souza E."/>
            <person name="Pedrosa F."/>
            <person name="Chen W.-M."/>
            <person name="Poole P.S."/>
            <person name="Dixon R.A."/>
            <person name="James E.K."/>
        </authorList>
    </citation>
    <scope>NUCLEOTIDE SEQUENCE [LARGE SCALE GENOMIC DNA]</scope>
    <source>
        <strain evidence="5 6">Td21</strain>
    </source>
</reference>
<comment type="caution">
    <text evidence="5">The sequence shown here is derived from an EMBL/GenBank/DDBJ whole genome shotgun (WGS) entry which is preliminary data.</text>
</comment>
<dbReference type="InterPro" id="IPR051829">
    <property type="entry name" value="Multiheme_Cytochr_ET"/>
</dbReference>
<gene>
    <name evidence="5" type="ORF">GPA22_14755</name>
</gene>
<evidence type="ECO:0000256" key="2">
    <source>
        <dbReference type="SAM" id="MobiDB-lite"/>
    </source>
</evidence>
<feature type="region of interest" description="Disordered" evidence="2">
    <location>
        <begin position="592"/>
        <end position="666"/>
    </location>
</feature>
<proteinExistence type="predicted"/>
<dbReference type="InterPro" id="IPR010177">
    <property type="entry name" value="Paired_CXXCH_1"/>
</dbReference>
<dbReference type="PANTHER" id="PTHR35038">
    <property type="entry name" value="DISSIMILATORY SULFITE REDUCTASE SIRA"/>
    <property type="match status" value="1"/>
</dbReference>
<dbReference type="EMBL" id="WTVN01000023">
    <property type="protein sequence ID" value="NMG44985.1"/>
    <property type="molecule type" value="Genomic_DNA"/>
</dbReference>
<sequence>MRPDTRINRKVMKNFPRFHALMLVAAALLGYGALAPAQNTNANIKGTKHNLSATGPGPVKAATGASGTDQICVFCHTPHAANATAPGPLWNRALSTATYTPYTSNSLDAEDILNGSIGQPGGASKLCLSCHDGTLALGAVANSPGSGTGKTVSMVGTTVDSKMPTTDSTTGFTRNLGTDLTNDHPISFTFNSTLATRDGEFRTPPYSAGGKTIVGIRTPGNKPMLPLDHEGKVQCTSCHDPHLDASKFLRLNRFQKTASAGTTFNPATDQICLGCHDRNKDSQGTPYLAWSNSVHANPGVATYAYQGTAATQREFPTGTKVWEAGCLNCHDTHTVPGSRRLLREGTDSTSTPKAGGNPAIEETCYQCHTTTTASILQGVPTMTATTGVPDIKTEFTTPGRKTMPITGTEKHDIGGNFNDATFIDCSGTNNKCGADFIEQRALLGAGNHANRHVECTDCHNPHRVIKNALFNGAGAATRRTHVPGGVGGNIASGALRGTWGVEPTAASVSTATDFPERPASYTVKRGDPGASVDTARTNPYLTREYQLCFKCHSDYGAGTSFPSLGSYTGGTASGTNGMSTYTNVAAEFSAVKATDPPSSGGDQGEQGNAGTACGGFDCDPNGTSPVGGGTSGNNHRSWHPVIWPTGRDVAERTRSGTSMDNFRPPFRDANVGVQTMHCSDCHGHTGSWTQGTTPSDPTNAPNLAAVQGPHGSSANFILKGVWDLTVTPSATRDGNASGGICGRCHNPNANSGFDGSATEASHSFTTKSSRPCMRCHIAVPHGWKNKAFLVNLECVGPEGGKGTGCTPVGNDTAGGTSTSTETIAPYYNSAVLRIRTWQASGQWTETSCGAPSYGGKDWMSDLSGCQN</sequence>
<evidence type="ECO:0000313" key="6">
    <source>
        <dbReference type="Proteomes" id="UP000623795"/>
    </source>
</evidence>
<protein>
    <recommendedName>
        <fullName evidence="4">Doubled CXXCH motif domain-containing protein</fullName>
    </recommendedName>
</protein>
<dbReference type="RefSeq" id="WP_169256835.1">
    <property type="nucleotide sequence ID" value="NZ_WTVN01000023.1"/>
</dbReference>
<keyword evidence="6" id="KW-1185">Reference proteome</keyword>
<dbReference type="InterPro" id="IPR036280">
    <property type="entry name" value="Multihaem_cyt_sf"/>
</dbReference>
<organism evidence="5 6">
    <name type="scientific">Aromatoleum toluvorans</name>
    <dbReference type="NCBI Taxonomy" id="92002"/>
    <lineage>
        <taxon>Bacteria</taxon>
        <taxon>Pseudomonadati</taxon>
        <taxon>Pseudomonadota</taxon>
        <taxon>Betaproteobacteria</taxon>
        <taxon>Rhodocyclales</taxon>
        <taxon>Rhodocyclaceae</taxon>
        <taxon>Aromatoleum</taxon>
    </lineage>
</organism>
<dbReference type="Gene3D" id="1.10.1130.10">
    <property type="entry name" value="Flavocytochrome C3, Chain A"/>
    <property type="match status" value="2"/>
</dbReference>
<name>A0ABX1Q280_9RHOO</name>
<feature type="domain" description="Doubled CXXCH motif" evidence="4">
    <location>
        <begin position="234"/>
        <end position="280"/>
    </location>
</feature>
<evidence type="ECO:0000313" key="5">
    <source>
        <dbReference type="EMBL" id="NMG44985.1"/>
    </source>
</evidence>
<evidence type="ECO:0000256" key="1">
    <source>
        <dbReference type="ARBA" id="ARBA00022729"/>
    </source>
</evidence>
<evidence type="ECO:0000256" key="3">
    <source>
        <dbReference type="SAM" id="SignalP"/>
    </source>
</evidence>
<dbReference type="Proteomes" id="UP000623795">
    <property type="component" value="Unassembled WGS sequence"/>
</dbReference>
<feature type="signal peptide" evidence="3">
    <location>
        <begin position="1"/>
        <end position="37"/>
    </location>
</feature>
<evidence type="ECO:0000259" key="4">
    <source>
        <dbReference type="Pfam" id="PF09699"/>
    </source>
</evidence>
<dbReference type="PANTHER" id="PTHR35038:SF6">
    <property type="entry name" value="SURFACE LOCALIZED DECAHEME CYTOCHROME C LIPOPROTEIN"/>
    <property type="match status" value="1"/>
</dbReference>
<accession>A0ABX1Q280</accession>
<feature type="chain" id="PRO_5046915225" description="Doubled CXXCH motif domain-containing protein" evidence="3">
    <location>
        <begin position="38"/>
        <end position="867"/>
    </location>
</feature>